<keyword evidence="4" id="KW-0862">Zinc</keyword>
<evidence type="ECO:0000256" key="3">
    <source>
        <dbReference type="ARBA" id="ARBA00022723"/>
    </source>
</evidence>
<dbReference type="OMA" id="LAPNEHA"/>
<evidence type="ECO:0000259" key="7">
    <source>
        <dbReference type="PROSITE" id="PS51790"/>
    </source>
</evidence>
<protein>
    <recommendedName>
        <fullName evidence="7">MsrB domain-containing protein</fullName>
    </recommendedName>
</protein>
<dbReference type="PANTHER" id="PTHR46081:SF8">
    <property type="entry name" value="PEPTIDE METHIONINE SULFOXIDE REDUCTASE 2"/>
    <property type="match status" value="1"/>
</dbReference>
<accession>A0A8J5X733</accession>
<dbReference type="GO" id="GO:0030091">
    <property type="term" value="P:protein repair"/>
    <property type="evidence" value="ECO:0007669"/>
    <property type="project" value="InterPro"/>
</dbReference>
<gene>
    <name evidence="8" type="ORF">KFE25_010903</name>
</gene>
<dbReference type="EMBL" id="JAGTXO010000030">
    <property type="protein sequence ID" value="KAG8460848.1"/>
    <property type="molecule type" value="Genomic_DNA"/>
</dbReference>
<evidence type="ECO:0000313" key="9">
    <source>
        <dbReference type="Proteomes" id="UP000751190"/>
    </source>
</evidence>
<feature type="region of interest" description="Disordered" evidence="6">
    <location>
        <begin position="144"/>
        <end position="210"/>
    </location>
</feature>
<feature type="compositionally biased region" description="Low complexity" evidence="6">
    <location>
        <begin position="148"/>
        <end position="160"/>
    </location>
</feature>
<dbReference type="Pfam" id="PF01641">
    <property type="entry name" value="SelR"/>
    <property type="match status" value="1"/>
</dbReference>
<reference evidence="8" key="1">
    <citation type="submission" date="2021-05" db="EMBL/GenBank/DDBJ databases">
        <title>The genome of the haptophyte Pavlova lutheri (Diacronema luteri, Pavlovales) - a model for lipid biosynthesis in eukaryotic algae.</title>
        <authorList>
            <person name="Hulatt C.J."/>
            <person name="Posewitz M.C."/>
        </authorList>
    </citation>
    <scope>NUCLEOTIDE SEQUENCE</scope>
    <source>
        <strain evidence="8">NIVA-4/92</strain>
    </source>
</reference>
<comment type="cofactor">
    <cofactor evidence="1">
        <name>Zn(2+)</name>
        <dbReference type="ChEBI" id="CHEBI:29105"/>
    </cofactor>
</comment>
<organism evidence="8 9">
    <name type="scientific">Diacronema lutheri</name>
    <name type="common">Unicellular marine alga</name>
    <name type="synonym">Monochrysis lutheri</name>
    <dbReference type="NCBI Taxonomy" id="2081491"/>
    <lineage>
        <taxon>Eukaryota</taxon>
        <taxon>Haptista</taxon>
        <taxon>Haptophyta</taxon>
        <taxon>Pavlovophyceae</taxon>
        <taxon>Pavlovales</taxon>
        <taxon>Pavlovaceae</taxon>
        <taxon>Diacronema</taxon>
    </lineage>
</organism>
<dbReference type="GO" id="GO:0046872">
    <property type="term" value="F:metal ion binding"/>
    <property type="evidence" value="ECO:0007669"/>
    <property type="project" value="UniProtKB-KW"/>
</dbReference>
<keyword evidence="9" id="KW-1185">Reference proteome</keyword>
<comment type="caution">
    <text evidence="8">The sequence shown here is derived from an EMBL/GenBank/DDBJ whole genome shotgun (WGS) entry which is preliminary data.</text>
</comment>
<evidence type="ECO:0000256" key="6">
    <source>
        <dbReference type="SAM" id="MobiDB-lite"/>
    </source>
</evidence>
<evidence type="ECO:0000256" key="1">
    <source>
        <dbReference type="ARBA" id="ARBA00001947"/>
    </source>
</evidence>
<keyword evidence="5" id="KW-0560">Oxidoreductase</keyword>
<dbReference type="InterPro" id="IPR011057">
    <property type="entry name" value="Mss4-like_sf"/>
</dbReference>
<dbReference type="PANTHER" id="PTHR46081">
    <property type="entry name" value="PEPTIDE METHIONINE SULFOXIDE REDUCTASE 2"/>
    <property type="match status" value="1"/>
</dbReference>
<comment type="similarity">
    <text evidence="2">Belongs to the MsrB Met sulfoxide reductase family.</text>
</comment>
<dbReference type="InterPro" id="IPR002579">
    <property type="entry name" value="Met_Sox_Rdtase_MsrB_dom"/>
</dbReference>
<evidence type="ECO:0000256" key="4">
    <source>
        <dbReference type="ARBA" id="ARBA00022833"/>
    </source>
</evidence>
<dbReference type="GO" id="GO:0033743">
    <property type="term" value="F:peptide-methionine (R)-S-oxide reductase activity"/>
    <property type="evidence" value="ECO:0007669"/>
    <property type="project" value="InterPro"/>
</dbReference>
<dbReference type="SUPFAM" id="SSF51316">
    <property type="entry name" value="Mss4-like"/>
    <property type="match status" value="1"/>
</dbReference>
<proteinExistence type="inferred from homology"/>
<feature type="region of interest" description="Disordered" evidence="6">
    <location>
        <begin position="253"/>
        <end position="292"/>
    </location>
</feature>
<feature type="compositionally biased region" description="Basic and acidic residues" evidence="6">
    <location>
        <begin position="188"/>
        <end position="207"/>
    </location>
</feature>
<name>A0A8J5X733_DIALT</name>
<feature type="region of interest" description="Disordered" evidence="6">
    <location>
        <begin position="1"/>
        <end position="26"/>
    </location>
</feature>
<keyword evidence="3" id="KW-0479">Metal-binding</keyword>
<dbReference type="PROSITE" id="PS51790">
    <property type="entry name" value="MSRB"/>
    <property type="match status" value="1"/>
</dbReference>
<feature type="domain" description="MsrB" evidence="7">
    <location>
        <begin position="313"/>
        <end position="434"/>
    </location>
</feature>
<dbReference type="Proteomes" id="UP000751190">
    <property type="component" value="Unassembled WGS sequence"/>
</dbReference>
<sequence>MGQRLSCGRAQRIEEPQARPPAEVALGEPVLPQPVFAAGTRAPFAAAAEPLGARERRVAPPPVSCSSLPPAGERAAEAEAPAVFAGACAPLAPNEHAWPCARAPADDQLPARDELAIHAAAPADSTSTTAEARAQAVFDDAPAHEAHVAPQHAARQQRAPAGPPAGLPIGTEEAERGASALPSASARRARDEEEAAAREEPAAHSDVDAAPAGEGSALLDLAAAPRAEPDDAGECGCEDGGSCAVGAWFARESSTTRAPVGGPAATERADPPGGANGAAPTDLRGPPDSRAHCRDEREAKWWAALSAEELEVERVWATKLEPLAFRVLRQGRTEPMGEGALLHNRAAGVYLCAACAQPLFRSEDKLSSGAQHGWPAFGAALDGRVRRRRQGKGGKVEVLCSRCDGHLGHVFASRRYASGERHCVNSASLAFERLPSPGTIATEAEGKGINALSRRTPLEPVVVQQQC</sequence>
<evidence type="ECO:0000313" key="8">
    <source>
        <dbReference type="EMBL" id="KAG8460848.1"/>
    </source>
</evidence>
<dbReference type="Gene3D" id="2.170.150.20">
    <property type="entry name" value="Peptide methionine sulfoxide reductase"/>
    <property type="match status" value="1"/>
</dbReference>
<feature type="region of interest" description="Disordered" evidence="6">
    <location>
        <begin position="53"/>
        <end position="75"/>
    </location>
</feature>
<dbReference type="OrthoDB" id="44061at2759"/>
<dbReference type="GO" id="GO:0006979">
    <property type="term" value="P:response to oxidative stress"/>
    <property type="evidence" value="ECO:0007669"/>
    <property type="project" value="InterPro"/>
</dbReference>
<dbReference type="AlphaFoldDB" id="A0A8J5X733"/>
<evidence type="ECO:0000256" key="5">
    <source>
        <dbReference type="ARBA" id="ARBA00023002"/>
    </source>
</evidence>
<dbReference type="InterPro" id="IPR028427">
    <property type="entry name" value="Met_Sox_Rdtase_MsrB"/>
</dbReference>
<evidence type="ECO:0000256" key="2">
    <source>
        <dbReference type="ARBA" id="ARBA00007174"/>
    </source>
</evidence>
<feature type="compositionally biased region" description="Low complexity" evidence="6">
    <location>
        <begin position="271"/>
        <end position="280"/>
    </location>
</feature>